<evidence type="ECO:0000313" key="14">
    <source>
        <dbReference type="Proteomes" id="UP001293593"/>
    </source>
</evidence>
<name>A0AAE1JTS4_9FABA</name>
<keyword evidence="5 10" id="KW-0805">Transcription regulation</keyword>
<reference evidence="13" key="1">
    <citation type="submission" date="2023-10" db="EMBL/GenBank/DDBJ databases">
        <title>Chromosome-level genome of the transformable northern wattle, Acacia crassicarpa.</title>
        <authorList>
            <person name="Massaro I."/>
            <person name="Sinha N.R."/>
            <person name="Poethig S."/>
            <person name="Leichty A.R."/>
        </authorList>
    </citation>
    <scope>NUCLEOTIDE SEQUENCE</scope>
    <source>
        <strain evidence="13">Acra3RX</strain>
        <tissue evidence="13">Leaf</tissue>
    </source>
</reference>
<evidence type="ECO:0000256" key="9">
    <source>
        <dbReference type="ARBA" id="ARBA00025283"/>
    </source>
</evidence>
<evidence type="ECO:0000313" key="13">
    <source>
        <dbReference type="EMBL" id="KAK4277182.1"/>
    </source>
</evidence>
<evidence type="ECO:0000259" key="12">
    <source>
        <dbReference type="PROSITE" id="PS51745"/>
    </source>
</evidence>
<comment type="similarity">
    <text evidence="2 10">Belongs to the Aux/IAA family.</text>
</comment>
<dbReference type="AlphaFoldDB" id="A0AAE1JTS4"/>
<evidence type="ECO:0000256" key="6">
    <source>
        <dbReference type="ARBA" id="ARBA00023163"/>
    </source>
</evidence>
<dbReference type="SUPFAM" id="SSF54277">
    <property type="entry name" value="CAD &amp; PB1 domains"/>
    <property type="match status" value="1"/>
</dbReference>
<evidence type="ECO:0000256" key="7">
    <source>
        <dbReference type="ARBA" id="ARBA00023242"/>
    </source>
</evidence>
<dbReference type="InterPro" id="IPR003311">
    <property type="entry name" value="AUX_IAA"/>
</dbReference>
<feature type="region of interest" description="Disordered" evidence="11">
    <location>
        <begin position="64"/>
        <end position="95"/>
    </location>
</feature>
<dbReference type="EMBL" id="JAWXYG010000003">
    <property type="protein sequence ID" value="KAK4277182.1"/>
    <property type="molecule type" value="Genomic_DNA"/>
</dbReference>
<keyword evidence="6 10" id="KW-0804">Transcription</keyword>
<keyword evidence="8 10" id="KW-0927">Auxin signaling pathway</keyword>
<comment type="caution">
    <text evidence="13">The sequence shown here is derived from an EMBL/GenBank/DDBJ whole genome shotgun (WGS) entry which is preliminary data.</text>
</comment>
<evidence type="ECO:0000256" key="4">
    <source>
        <dbReference type="ARBA" id="ARBA00022491"/>
    </source>
</evidence>
<dbReference type="PANTHER" id="PTHR31734">
    <property type="entry name" value="AUXIN-RESPONSIVE PROTEIN IAA17"/>
    <property type="match status" value="1"/>
</dbReference>
<evidence type="ECO:0000256" key="11">
    <source>
        <dbReference type="SAM" id="MobiDB-lite"/>
    </source>
</evidence>
<dbReference type="PROSITE" id="PS51745">
    <property type="entry name" value="PB1"/>
    <property type="match status" value="1"/>
</dbReference>
<organism evidence="13 14">
    <name type="scientific">Acacia crassicarpa</name>
    <name type="common">northern wattle</name>
    <dbReference type="NCBI Taxonomy" id="499986"/>
    <lineage>
        <taxon>Eukaryota</taxon>
        <taxon>Viridiplantae</taxon>
        <taxon>Streptophyta</taxon>
        <taxon>Embryophyta</taxon>
        <taxon>Tracheophyta</taxon>
        <taxon>Spermatophyta</taxon>
        <taxon>Magnoliopsida</taxon>
        <taxon>eudicotyledons</taxon>
        <taxon>Gunneridae</taxon>
        <taxon>Pentapetalae</taxon>
        <taxon>rosids</taxon>
        <taxon>fabids</taxon>
        <taxon>Fabales</taxon>
        <taxon>Fabaceae</taxon>
        <taxon>Caesalpinioideae</taxon>
        <taxon>mimosoid clade</taxon>
        <taxon>Acacieae</taxon>
        <taxon>Acacia</taxon>
    </lineage>
</organism>
<evidence type="ECO:0000256" key="1">
    <source>
        <dbReference type="ARBA" id="ARBA00004123"/>
    </source>
</evidence>
<comment type="subunit">
    <text evidence="3 10">Homodimers and heterodimers.</text>
</comment>
<feature type="domain" description="PB1" evidence="12">
    <location>
        <begin position="136"/>
        <end position="223"/>
    </location>
</feature>
<evidence type="ECO:0000256" key="2">
    <source>
        <dbReference type="ARBA" id="ARBA00006728"/>
    </source>
</evidence>
<keyword evidence="14" id="KW-1185">Reference proteome</keyword>
<evidence type="ECO:0000256" key="10">
    <source>
        <dbReference type="RuleBase" id="RU004549"/>
    </source>
</evidence>
<gene>
    <name evidence="13" type="ORF">QN277_015216</name>
</gene>
<dbReference type="GO" id="GO:0009734">
    <property type="term" value="P:auxin-activated signaling pathway"/>
    <property type="evidence" value="ECO:0007669"/>
    <property type="project" value="UniProtKB-UniRule"/>
</dbReference>
<dbReference type="PANTHER" id="PTHR31734:SF44">
    <property type="entry name" value="AUXIN-RESPONSIVE PROTEIN"/>
    <property type="match status" value="1"/>
</dbReference>
<evidence type="ECO:0000256" key="5">
    <source>
        <dbReference type="ARBA" id="ARBA00023015"/>
    </source>
</evidence>
<comment type="subcellular location">
    <subcellularLocation>
        <location evidence="1 10">Nucleus</location>
    </subcellularLocation>
</comment>
<dbReference type="Pfam" id="PF02309">
    <property type="entry name" value="AUX_IAA"/>
    <property type="match status" value="1"/>
</dbReference>
<keyword evidence="4 10" id="KW-0678">Repressor</keyword>
<dbReference type="GO" id="GO:0006355">
    <property type="term" value="P:regulation of DNA-templated transcription"/>
    <property type="evidence" value="ECO:0007669"/>
    <property type="project" value="InterPro"/>
</dbReference>
<dbReference type="GO" id="GO:0005634">
    <property type="term" value="C:nucleus"/>
    <property type="evidence" value="ECO:0007669"/>
    <property type="project" value="UniProtKB-SubCell"/>
</dbReference>
<proteinExistence type="inferred from homology"/>
<dbReference type="Gene3D" id="3.10.20.90">
    <property type="entry name" value="Phosphatidylinositol 3-kinase Catalytic Subunit, Chain A, domain 1"/>
    <property type="match status" value="1"/>
</dbReference>
<comment type="function">
    <text evidence="9">Aux/IAA proteins are short-lived transcriptional factors that function as repressors of early auxin response genes at low auxin concentrations. Repression is thought to result from the interaction with auxin response factors (ARFs), proteins that bind to the auxin-responsive promoter element (AuxRE). Formation of heterodimers with ARF proteins may alter their ability to modulate early auxin response genes expression.</text>
</comment>
<dbReference type="InterPro" id="IPR033389">
    <property type="entry name" value="AUX/IAA_dom"/>
</dbReference>
<evidence type="ECO:0000256" key="8">
    <source>
        <dbReference type="ARBA" id="ARBA00023294"/>
    </source>
</evidence>
<dbReference type="Proteomes" id="UP001293593">
    <property type="component" value="Unassembled WGS sequence"/>
</dbReference>
<protein>
    <recommendedName>
        <fullName evidence="10">Auxin-induced protein</fullName>
    </recommendedName>
</protein>
<evidence type="ECO:0000256" key="3">
    <source>
        <dbReference type="ARBA" id="ARBA00011726"/>
    </source>
</evidence>
<keyword evidence="7 10" id="KW-0539">Nucleus</keyword>
<dbReference type="InterPro" id="IPR053793">
    <property type="entry name" value="PB1-like"/>
</dbReference>
<sequence>MELQLGLALPTQNPIQGLNLTNNGLECSELRRPSFCIESHRHVKNKRSFEESFEYSSKSLPLLVWNGQPNDEDDRGGKRNRNAHPANENNEEENRLVGWPPIKSCRKKKIHQQHPRFPIRNAGGMLAENGDRGSNSSYVKVKMAGVAVGRKIDLRLYSSYETLTNKLFSMFNKCQKPEEEKESFTLTYQAEEGDWLVAGDVPWQSFIDSVKRLEIVRSGVAEST</sequence>
<accession>A0AAE1JTS4</accession>